<keyword evidence="9" id="KW-1185">Reference proteome</keyword>
<dbReference type="STRING" id="287099.SAMN05660413_03203"/>
<dbReference type="PANTHER" id="PTHR30026:SF20">
    <property type="entry name" value="OUTER MEMBRANE PROTEIN TOLC"/>
    <property type="match status" value="1"/>
</dbReference>
<keyword evidence="7" id="KW-0998">Cell outer membrane</keyword>
<evidence type="ECO:0000256" key="5">
    <source>
        <dbReference type="ARBA" id="ARBA00022692"/>
    </source>
</evidence>
<evidence type="ECO:0000256" key="3">
    <source>
        <dbReference type="ARBA" id="ARBA00022448"/>
    </source>
</evidence>
<dbReference type="GO" id="GO:0009279">
    <property type="term" value="C:cell outer membrane"/>
    <property type="evidence" value="ECO:0007669"/>
    <property type="project" value="UniProtKB-SubCell"/>
</dbReference>
<evidence type="ECO:0000256" key="4">
    <source>
        <dbReference type="ARBA" id="ARBA00022452"/>
    </source>
</evidence>
<accession>A0A1I5D6V6</accession>
<evidence type="ECO:0000256" key="1">
    <source>
        <dbReference type="ARBA" id="ARBA00004442"/>
    </source>
</evidence>
<dbReference type="SUPFAM" id="SSF56954">
    <property type="entry name" value="Outer membrane efflux proteins (OEP)"/>
    <property type="match status" value="1"/>
</dbReference>
<proteinExistence type="inferred from homology"/>
<reference evidence="8 9" key="1">
    <citation type="submission" date="2016-10" db="EMBL/GenBank/DDBJ databases">
        <authorList>
            <person name="de Groot N.N."/>
        </authorList>
    </citation>
    <scope>NUCLEOTIDE SEQUENCE [LARGE SCALE GENOMIC DNA]</scope>
    <source>
        <strain evidence="8 9">DSM 17794</strain>
    </source>
</reference>
<dbReference type="InterPro" id="IPR051906">
    <property type="entry name" value="TolC-like"/>
</dbReference>
<keyword evidence="4" id="KW-1134">Transmembrane beta strand</keyword>
<comment type="similarity">
    <text evidence="2">Belongs to the outer membrane factor (OMF) (TC 1.B.17) family.</text>
</comment>
<evidence type="ECO:0000256" key="7">
    <source>
        <dbReference type="ARBA" id="ARBA00023237"/>
    </source>
</evidence>
<evidence type="ECO:0000256" key="2">
    <source>
        <dbReference type="ARBA" id="ARBA00007613"/>
    </source>
</evidence>
<dbReference type="GO" id="GO:0015562">
    <property type="term" value="F:efflux transmembrane transporter activity"/>
    <property type="evidence" value="ECO:0007669"/>
    <property type="project" value="InterPro"/>
</dbReference>
<dbReference type="GO" id="GO:0015288">
    <property type="term" value="F:porin activity"/>
    <property type="evidence" value="ECO:0007669"/>
    <property type="project" value="TreeGrafter"/>
</dbReference>
<gene>
    <name evidence="8" type="ORF">SAMN05660413_03203</name>
</gene>
<comment type="subcellular location">
    <subcellularLocation>
        <location evidence="1">Cell outer membrane</location>
    </subcellularLocation>
</comment>
<dbReference type="EMBL" id="FOVL01000030">
    <property type="protein sequence ID" value="SFN94933.1"/>
    <property type="molecule type" value="Genomic_DNA"/>
</dbReference>
<dbReference type="Proteomes" id="UP000199153">
    <property type="component" value="Unassembled WGS sequence"/>
</dbReference>
<evidence type="ECO:0000313" key="8">
    <source>
        <dbReference type="EMBL" id="SFN94933.1"/>
    </source>
</evidence>
<evidence type="ECO:0000313" key="9">
    <source>
        <dbReference type="Proteomes" id="UP000199153"/>
    </source>
</evidence>
<sequence>MSVSIPKFSYFLTIAIVLYCNTMVFAQTRTVAIVKDNHTAYLDSLEQQLKNEINNLLIGQYDIAYQSFSGNGDSERIQTDLHTIFDSGEADLVIAIGLQSSALLHQKRNYPIPSIAMMVMKDTSVTKTGINNYTFTSPYQSFEDVAGLFSDMFNITEIGVLGAPEFLLGEEKLHNKETPRLTPLLPSHTKIPDSIQGLLIIPTAFKDTLLVNNFIHQANEMGIPSFSIGDPFFNKGWTASIFEEKLMEPSIRKVALDSRHIFEGTNAAEIPIIKKVTPFQLIINMEGVRQIGKLPEWEYLEQSILINTASSPTSETLTIERALAMGIQEKLSLKKSEVTVDKSLQEIKQAKALLRPEVNASASNVWLSDNLVAASLGQKGEMTFSGSLNFQQVLFSEPLFANLAIKKLLNENLEEKHKQSILDAVVNITQNYVSLLLAKADLDLQNENLNLIKQNLATAKNKERLGASKQSDVNRWLSELNLGHIQLNTAQANYKKALYLLNEGLNQPIATSYDLPESIDIKSVFKFPETLLAPYLEDEFLLETLAGFYLNEMRRDAPELQQLRLTDKVISRRIKSAKREFILPRLVGFASANDIFVLEGLQTNPNFSVPPPPQDLTWNAGIGIEFPILDNRKRKTSFELAQLDLQDLEYSKQEVENTLERNIRSQIQQFNWSYRSHQHAKNAATAASANFVQANESYQQGFISITQLLDAQAAKFNAELLVLQTQYKMILDYVLLERFTGKIQLLESDEDQLDYQNRLQQFLFTSK</sequence>
<keyword evidence="5" id="KW-0812">Transmembrane</keyword>
<keyword evidence="6" id="KW-0472">Membrane</keyword>
<dbReference type="Pfam" id="PF02321">
    <property type="entry name" value="OEP"/>
    <property type="match status" value="2"/>
</dbReference>
<dbReference type="PANTHER" id="PTHR30026">
    <property type="entry name" value="OUTER MEMBRANE PROTEIN TOLC"/>
    <property type="match status" value="1"/>
</dbReference>
<dbReference type="Gene3D" id="1.20.1600.10">
    <property type="entry name" value="Outer membrane efflux proteins (OEP)"/>
    <property type="match status" value="1"/>
</dbReference>
<evidence type="ECO:0000256" key="6">
    <source>
        <dbReference type="ARBA" id="ARBA00023136"/>
    </source>
</evidence>
<name>A0A1I5D6V6_9FLAO</name>
<keyword evidence="3" id="KW-0813">Transport</keyword>
<protein>
    <submittedName>
        <fullName evidence="8">Outer membrane protein TolC</fullName>
    </submittedName>
</protein>
<dbReference type="InterPro" id="IPR003423">
    <property type="entry name" value="OMP_efflux"/>
</dbReference>
<dbReference type="AlphaFoldDB" id="A0A1I5D6V6"/>
<dbReference type="GO" id="GO:1990281">
    <property type="term" value="C:efflux pump complex"/>
    <property type="evidence" value="ECO:0007669"/>
    <property type="project" value="TreeGrafter"/>
</dbReference>
<organism evidence="8 9">
    <name type="scientific">Salegentibacter flavus</name>
    <dbReference type="NCBI Taxonomy" id="287099"/>
    <lineage>
        <taxon>Bacteria</taxon>
        <taxon>Pseudomonadati</taxon>
        <taxon>Bacteroidota</taxon>
        <taxon>Flavobacteriia</taxon>
        <taxon>Flavobacteriales</taxon>
        <taxon>Flavobacteriaceae</taxon>
        <taxon>Salegentibacter</taxon>
    </lineage>
</organism>